<gene>
    <name evidence="2" type="ORF">ACFPOF_24730</name>
</gene>
<dbReference type="InterPro" id="IPR052913">
    <property type="entry name" value="Glycopeptide_resist_protein"/>
</dbReference>
<dbReference type="PANTHER" id="PTHR35788">
    <property type="entry name" value="EXPORTED PROTEIN-RELATED"/>
    <property type="match status" value="1"/>
</dbReference>
<dbReference type="EMBL" id="JBHSMI010000052">
    <property type="protein sequence ID" value="MFC5405960.1"/>
    <property type="molecule type" value="Genomic_DNA"/>
</dbReference>
<feature type="compositionally biased region" description="Basic and acidic residues" evidence="1">
    <location>
        <begin position="304"/>
        <end position="317"/>
    </location>
</feature>
<reference evidence="3" key="1">
    <citation type="journal article" date="2019" name="Int. J. Syst. Evol. Microbiol.">
        <title>The Global Catalogue of Microorganisms (GCM) 10K type strain sequencing project: providing services to taxonomists for standard genome sequencing and annotation.</title>
        <authorList>
            <consortium name="The Broad Institute Genomics Platform"/>
            <consortium name="The Broad Institute Genome Sequencing Center for Infectious Disease"/>
            <person name="Wu L."/>
            <person name="Ma J."/>
        </authorList>
    </citation>
    <scope>NUCLEOTIDE SEQUENCE [LARGE SCALE GENOMIC DNA]</scope>
    <source>
        <strain evidence="3">CGMCC 1.18575</strain>
    </source>
</reference>
<sequence>MTGIALLLGQLGQLGPTQAQKMPERLTITQEGAAIAKVNRAEYELPPGGMPFVDIDRLDRLSDKLDKLVNRPPENAGLDAGMGIIPEKMGYRFDRRQFTERFMRFMTGEAADTLEAPQKAVYPRVDSEMLLTLKEKQIGQYSTYFNSSNKNRTNNIVLAAKAINNQYVFPGETFSFNQRVGFRSASKGYARAKIIVRGEVSEGIGGGICQLSSTLFNAADRAGLEIVQRYSHSRNVSYVPPGRDATVSWYGPDFVFRNKYSVPILVRAVVHGGTVSVTLYSAETIALKKRSVPSASEQLPEEVPADRDVQETDKFGWPDKAGALRSEDE</sequence>
<evidence type="ECO:0000313" key="2">
    <source>
        <dbReference type="EMBL" id="MFC5405960.1"/>
    </source>
</evidence>
<comment type="caution">
    <text evidence="2">The sequence shown here is derived from an EMBL/GenBank/DDBJ whole genome shotgun (WGS) entry which is preliminary data.</text>
</comment>
<proteinExistence type="predicted"/>
<protein>
    <submittedName>
        <fullName evidence="2">VanW family protein</fullName>
    </submittedName>
</protein>
<evidence type="ECO:0000313" key="3">
    <source>
        <dbReference type="Proteomes" id="UP001596113"/>
    </source>
</evidence>
<dbReference type="Proteomes" id="UP001596113">
    <property type="component" value="Unassembled WGS sequence"/>
</dbReference>
<dbReference type="Pfam" id="PF04294">
    <property type="entry name" value="VanW"/>
    <property type="match status" value="1"/>
</dbReference>
<dbReference type="PANTHER" id="PTHR35788:SF1">
    <property type="entry name" value="EXPORTED PROTEIN"/>
    <property type="match status" value="1"/>
</dbReference>
<name>A0ABW0I068_9BACL</name>
<dbReference type="InterPro" id="IPR007391">
    <property type="entry name" value="Vancomycin_resist_VanW"/>
</dbReference>
<dbReference type="RefSeq" id="WP_378138538.1">
    <property type="nucleotide sequence ID" value="NZ_JBHSMI010000052.1"/>
</dbReference>
<accession>A0ABW0I068</accession>
<evidence type="ECO:0000256" key="1">
    <source>
        <dbReference type="SAM" id="MobiDB-lite"/>
    </source>
</evidence>
<keyword evidence="3" id="KW-1185">Reference proteome</keyword>
<organism evidence="2 3">
    <name type="scientific">Cohnella soli</name>
    <dbReference type="NCBI Taxonomy" id="425005"/>
    <lineage>
        <taxon>Bacteria</taxon>
        <taxon>Bacillati</taxon>
        <taxon>Bacillota</taxon>
        <taxon>Bacilli</taxon>
        <taxon>Bacillales</taxon>
        <taxon>Paenibacillaceae</taxon>
        <taxon>Cohnella</taxon>
    </lineage>
</organism>
<feature type="region of interest" description="Disordered" evidence="1">
    <location>
        <begin position="291"/>
        <end position="329"/>
    </location>
</feature>